<gene>
    <name evidence="13" type="ORF">Ae201684_013026</name>
</gene>
<comment type="subcellular location">
    <subcellularLocation>
        <location evidence="2">Chromosome</location>
        <location evidence="2">Centromere</location>
    </subcellularLocation>
    <subcellularLocation>
        <location evidence="1">Nucleus</location>
    </subcellularLocation>
</comment>
<dbReference type="PANTHER" id="PTHR16431">
    <property type="entry name" value="NEUROGENIC PROTEIN MASTERMIND"/>
    <property type="match status" value="1"/>
</dbReference>
<evidence type="ECO:0000256" key="9">
    <source>
        <dbReference type="ARBA" id="ARBA00023306"/>
    </source>
</evidence>
<name>A0A6G0WPI6_9STRA</name>
<dbReference type="GO" id="GO:0051301">
    <property type="term" value="P:cell division"/>
    <property type="evidence" value="ECO:0007669"/>
    <property type="project" value="UniProtKB-KW"/>
</dbReference>
<dbReference type="InterPro" id="IPR004910">
    <property type="entry name" value="Yippee/Mis18/Cereblon"/>
</dbReference>
<sequence length="188" mass="21406">MAEEASDVPVVVFQCKTCSAIVGDSMNILHLSEPNRTVTLQCVINVNRSAVPIYSTQGDDAGNTYHELMCRQCKRILGRWYSATLPQFDAYRMAYTLNADDVVEYHVGMTTPVEEWRMDGALAVADWMNKMETVDDLSKRMEKVRKVLLVVEERLVESKRRVDQKKRAKKKLKLSSPKKPVQPGRPKS</sequence>
<evidence type="ECO:0000259" key="12">
    <source>
        <dbReference type="PROSITE" id="PS51793"/>
    </source>
</evidence>
<evidence type="ECO:0000256" key="3">
    <source>
        <dbReference type="ARBA" id="ARBA00022454"/>
    </source>
</evidence>
<keyword evidence="3" id="KW-0158">Chromosome</keyword>
<feature type="compositionally biased region" description="Basic residues" evidence="11">
    <location>
        <begin position="162"/>
        <end position="173"/>
    </location>
</feature>
<dbReference type="AlphaFoldDB" id="A0A6G0WPI6"/>
<dbReference type="VEuPathDB" id="FungiDB:AeMF1_014979"/>
<evidence type="ECO:0000256" key="7">
    <source>
        <dbReference type="ARBA" id="ARBA00022833"/>
    </source>
</evidence>
<dbReference type="GO" id="GO:0000785">
    <property type="term" value="C:chromatin"/>
    <property type="evidence" value="ECO:0007669"/>
    <property type="project" value="TreeGrafter"/>
</dbReference>
<dbReference type="InterPro" id="IPR034752">
    <property type="entry name" value="Mis18"/>
</dbReference>
<protein>
    <recommendedName>
        <fullName evidence="12">Mis18 domain-containing protein</fullName>
    </recommendedName>
</protein>
<dbReference type="GO" id="GO:0005634">
    <property type="term" value="C:nucleus"/>
    <property type="evidence" value="ECO:0007669"/>
    <property type="project" value="UniProtKB-SubCell"/>
</dbReference>
<evidence type="ECO:0000256" key="4">
    <source>
        <dbReference type="ARBA" id="ARBA00022618"/>
    </source>
</evidence>
<evidence type="ECO:0000256" key="10">
    <source>
        <dbReference type="ARBA" id="ARBA00023328"/>
    </source>
</evidence>
<keyword evidence="9" id="KW-0131">Cell cycle</keyword>
<keyword evidence="7" id="KW-0862">Zinc</keyword>
<dbReference type="EMBL" id="VJMJ01000166">
    <property type="protein sequence ID" value="KAF0729279.1"/>
    <property type="molecule type" value="Genomic_DNA"/>
</dbReference>
<evidence type="ECO:0000313" key="14">
    <source>
        <dbReference type="Proteomes" id="UP000481153"/>
    </source>
</evidence>
<evidence type="ECO:0000256" key="1">
    <source>
        <dbReference type="ARBA" id="ARBA00004123"/>
    </source>
</evidence>
<dbReference type="GO" id="GO:0007059">
    <property type="term" value="P:chromosome segregation"/>
    <property type="evidence" value="ECO:0007669"/>
    <property type="project" value="TreeGrafter"/>
</dbReference>
<evidence type="ECO:0000256" key="5">
    <source>
        <dbReference type="ARBA" id="ARBA00022723"/>
    </source>
</evidence>
<evidence type="ECO:0000313" key="13">
    <source>
        <dbReference type="EMBL" id="KAF0729279.1"/>
    </source>
</evidence>
<dbReference type="Proteomes" id="UP000481153">
    <property type="component" value="Unassembled WGS sequence"/>
</dbReference>
<feature type="region of interest" description="Disordered" evidence="11">
    <location>
        <begin position="160"/>
        <end position="188"/>
    </location>
</feature>
<comment type="caution">
    <text evidence="13">The sequence shown here is derived from an EMBL/GenBank/DDBJ whole genome shotgun (WGS) entry which is preliminary data.</text>
</comment>
<organism evidence="13 14">
    <name type="scientific">Aphanomyces euteiches</name>
    <dbReference type="NCBI Taxonomy" id="100861"/>
    <lineage>
        <taxon>Eukaryota</taxon>
        <taxon>Sar</taxon>
        <taxon>Stramenopiles</taxon>
        <taxon>Oomycota</taxon>
        <taxon>Saprolegniomycetes</taxon>
        <taxon>Saprolegniales</taxon>
        <taxon>Verrucalvaceae</taxon>
        <taxon>Aphanomyces</taxon>
    </lineage>
</organism>
<dbReference type="PANTHER" id="PTHR16431:SF1">
    <property type="entry name" value="NEUROGENIC PROTEIN MASTERMIND"/>
    <property type="match status" value="1"/>
</dbReference>
<feature type="domain" description="Mis18" evidence="12">
    <location>
        <begin position="10"/>
        <end position="107"/>
    </location>
</feature>
<dbReference type="GO" id="GO:0046872">
    <property type="term" value="F:metal ion binding"/>
    <property type="evidence" value="ECO:0007669"/>
    <property type="project" value="UniProtKB-KW"/>
</dbReference>
<keyword evidence="10" id="KW-0137">Centromere</keyword>
<dbReference type="PROSITE" id="PS51793">
    <property type="entry name" value="MIS18"/>
    <property type="match status" value="1"/>
</dbReference>
<keyword evidence="4" id="KW-0132">Cell division</keyword>
<dbReference type="Pfam" id="PF03226">
    <property type="entry name" value="Yippee-Mis18"/>
    <property type="match status" value="1"/>
</dbReference>
<evidence type="ECO:0000256" key="2">
    <source>
        <dbReference type="ARBA" id="ARBA00004584"/>
    </source>
</evidence>
<keyword evidence="6" id="KW-0498">Mitosis</keyword>
<evidence type="ECO:0000256" key="6">
    <source>
        <dbReference type="ARBA" id="ARBA00022776"/>
    </source>
</evidence>
<keyword evidence="8" id="KW-0539">Nucleus</keyword>
<accession>A0A6G0WPI6</accession>
<keyword evidence="14" id="KW-1185">Reference proteome</keyword>
<dbReference type="GO" id="GO:0000775">
    <property type="term" value="C:chromosome, centromeric region"/>
    <property type="evidence" value="ECO:0007669"/>
    <property type="project" value="UniProtKB-SubCell"/>
</dbReference>
<proteinExistence type="predicted"/>
<evidence type="ECO:0000256" key="8">
    <source>
        <dbReference type="ARBA" id="ARBA00023242"/>
    </source>
</evidence>
<evidence type="ECO:0000256" key="11">
    <source>
        <dbReference type="SAM" id="MobiDB-lite"/>
    </source>
</evidence>
<reference evidence="13 14" key="1">
    <citation type="submission" date="2019-07" db="EMBL/GenBank/DDBJ databases">
        <title>Genomics analysis of Aphanomyces spp. identifies a new class of oomycete effector associated with host adaptation.</title>
        <authorList>
            <person name="Gaulin E."/>
        </authorList>
    </citation>
    <scope>NUCLEOTIDE SEQUENCE [LARGE SCALE GENOMIC DNA]</scope>
    <source>
        <strain evidence="13 14">ATCC 201684</strain>
    </source>
</reference>
<keyword evidence="5" id="KW-0479">Metal-binding</keyword>
<dbReference type="GO" id="GO:0034080">
    <property type="term" value="P:CENP-A containing chromatin assembly"/>
    <property type="evidence" value="ECO:0007669"/>
    <property type="project" value="TreeGrafter"/>
</dbReference>